<dbReference type="Pfam" id="PF14588">
    <property type="entry name" value="YjgF_endoribonc"/>
    <property type="match status" value="1"/>
</dbReference>
<protein>
    <submittedName>
        <fullName evidence="2">RidA family protein</fullName>
    </submittedName>
</protein>
<dbReference type="InterPro" id="IPR013813">
    <property type="entry name" value="Endoribo_LPSP/chorism_mut-like"/>
</dbReference>
<dbReference type="EMBL" id="JBHRZH010000009">
    <property type="protein sequence ID" value="MFC3761504.1"/>
    <property type="molecule type" value="Genomic_DNA"/>
</dbReference>
<reference evidence="3" key="1">
    <citation type="journal article" date="2019" name="Int. J. Syst. Evol. Microbiol.">
        <title>The Global Catalogue of Microorganisms (GCM) 10K type strain sequencing project: providing services to taxonomists for standard genome sequencing and annotation.</title>
        <authorList>
            <consortium name="The Broad Institute Genomics Platform"/>
            <consortium name="The Broad Institute Genome Sequencing Center for Infectious Disease"/>
            <person name="Wu L."/>
            <person name="Ma J."/>
        </authorList>
    </citation>
    <scope>NUCLEOTIDE SEQUENCE [LARGE SCALE GENOMIC DNA]</scope>
    <source>
        <strain evidence="3">CGMCC 4.7241</strain>
    </source>
</reference>
<dbReference type="SUPFAM" id="SSF55298">
    <property type="entry name" value="YjgF-like"/>
    <property type="match status" value="1"/>
</dbReference>
<dbReference type="PANTHER" id="PTHR43760:SF1">
    <property type="entry name" value="ENDORIBONUCLEASE L-PSP_CHORISMATE MUTASE-LIKE DOMAIN-CONTAINING PROTEIN"/>
    <property type="match status" value="1"/>
</dbReference>
<keyword evidence="3" id="KW-1185">Reference proteome</keyword>
<evidence type="ECO:0000313" key="2">
    <source>
        <dbReference type="EMBL" id="MFC3761504.1"/>
    </source>
</evidence>
<organism evidence="2 3">
    <name type="scientific">Tenggerimyces flavus</name>
    <dbReference type="NCBI Taxonomy" id="1708749"/>
    <lineage>
        <taxon>Bacteria</taxon>
        <taxon>Bacillati</taxon>
        <taxon>Actinomycetota</taxon>
        <taxon>Actinomycetes</taxon>
        <taxon>Propionibacteriales</taxon>
        <taxon>Nocardioidaceae</taxon>
        <taxon>Tenggerimyces</taxon>
    </lineage>
</organism>
<accession>A0ABV7YAY9</accession>
<dbReference type="Gene3D" id="3.30.1330.40">
    <property type="entry name" value="RutC-like"/>
    <property type="match status" value="1"/>
</dbReference>
<evidence type="ECO:0000259" key="1">
    <source>
        <dbReference type="Pfam" id="PF14588"/>
    </source>
</evidence>
<feature type="domain" description="Endoribonuclease L-PSP/chorismate mutase-like" evidence="1">
    <location>
        <begin position="5"/>
        <end position="151"/>
    </location>
</feature>
<sequence>MSIPEAKLAELGITLPEPVKPQGSYIPAVRTGNYVYCSGQVPLKDGEVLATGIVGADVDIDLAIECARQCAINLIAALKNELGDLSSVVRIVKLTVFVASTPDFGKQPIVGNGASDLMAAVFGDAGIHARAAIGVASLPLNVPVEVELIAEVS</sequence>
<dbReference type="CDD" id="cd02199">
    <property type="entry name" value="YjgF_YER057c_UK114_like_1"/>
    <property type="match status" value="1"/>
</dbReference>
<comment type="caution">
    <text evidence="2">The sequence shown here is derived from an EMBL/GenBank/DDBJ whole genome shotgun (WGS) entry which is preliminary data.</text>
</comment>
<dbReference type="PANTHER" id="PTHR43760">
    <property type="entry name" value="ENDORIBONUCLEASE-RELATED"/>
    <property type="match status" value="1"/>
</dbReference>
<proteinExistence type="predicted"/>
<gene>
    <name evidence="2" type="ORF">ACFOUW_11695</name>
</gene>
<dbReference type="InterPro" id="IPR035959">
    <property type="entry name" value="RutC-like_sf"/>
</dbReference>
<dbReference type="RefSeq" id="WP_205113948.1">
    <property type="nucleotide sequence ID" value="NZ_JAFBCM010000001.1"/>
</dbReference>
<name>A0ABV7YAY9_9ACTN</name>
<dbReference type="Proteomes" id="UP001595699">
    <property type="component" value="Unassembled WGS sequence"/>
</dbReference>
<evidence type="ECO:0000313" key="3">
    <source>
        <dbReference type="Proteomes" id="UP001595699"/>
    </source>
</evidence>